<dbReference type="PANTHER" id="PTHR31107:SF2">
    <property type="entry name" value="CYTOCHROME C OXIDASE ASSEMBLY FACTOR 8"/>
    <property type="match status" value="1"/>
</dbReference>
<comment type="similarity">
    <text evidence="2">Belongs to the COA8 family.</text>
</comment>
<feature type="compositionally biased region" description="Polar residues" evidence="7">
    <location>
        <begin position="47"/>
        <end position="64"/>
    </location>
</feature>
<keyword evidence="5" id="KW-0496">Mitochondrion</keyword>
<evidence type="ECO:0000256" key="1">
    <source>
        <dbReference type="ARBA" id="ARBA00004443"/>
    </source>
</evidence>
<dbReference type="GO" id="GO:0097193">
    <property type="term" value="P:intrinsic apoptotic signaling pathway"/>
    <property type="evidence" value="ECO:0007669"/>
    <property type="project" value="InterPro"/>
</dbReference>
<dbReference type="STRING" id="6182.A0A4Z2D6K0"/>
<evidence type="ECO:0000313" key="8">
    <source>
        <dbReference type="EMBL" id="TNN12076.1"/>
    </source>
</evidence>
<evidence type="ECO:0000256" key="4">
    <source>
        <dbReference type="ARBA" id="ARBA00022946"/>
    </source>
</evidence>
<feature type="region of interest" description="Disordered" evidence="7">
    <location>
        <begin position="43"/>
        <end position="64"/>
    </location>
</feature>
<protein>
    <submittedName>
        <fullName evidence="8">Apoptogenic protein 1</fullName>
    </submittedName>
</protein>
<organism evidence="8 9">
    <name type="scientific">Schistosoma japonicum</name>
    <name type="common">Blood fluke</name>
    <dbReference type="NCBI Taxonomy" id="6182"/>
    <lineage>
        <taxon>Eukaryota</taxon>
        <taxon>Metazoa</taxon>
        <taxon>Spiralia</taxon>
        <taxon>Lophotrochozoa</taxon>
        <taxon>Platyhelminthes</taxon>
        <taxon>Trematoda</taxon>
        <taxon>Digenea</taxon>
        <taxon>Strigeidida</taxon>
        <taxon>Schistosomatoidea</taxon>
        <taxon>Schistosomatidae</taxon>
        <taxon>Schistosoma</taxon>
    </lineage>
</organism>
<dbReference type="OrthoDB" id="6246201at2759"/>
<dbReference type="PANTHER" id="PTHR31107">
    <property type="entry name" value="APOPTOGENIC PROTEIN 1, MITOCHONDRIAL"/>
    <property type="match status" value="1"/>
</dbReference>
<keyword evidence="9" id="KW-1185">Reference proteome</keyword>
<comment type="subcellular location">
    <subcellularLocation>
        <location evidence="1">Mitochondrion inner membrane</location>
        <topology evidence="1">Peripheral membrane protein</topology>
        <orientation evidence="1">Matrix side</orientation>
    </subcellularLocation>
</comment>
<keyword evidence="4" id="KW-0809">Transit peptide</keyword>
<proteinExistence type="inferred from homology"/>
<dbReference type="InterPro" id="IPR018796">
    <property type="entry name" value="COA8"/>
</dbReference>
<gene>
    <name evidence="8" type="ORF">EWB00_004080</name>
</gene>
<name>A0A4Z2D6K0_SCHJA</name>
<evidence type="ECO:0000256" key="6">
    <source>
        <dbReference type="ARBA" id="ARBA00023136"/>
    </source>
</evidence>
<sequence>MWSYCIKFPKPINSTSARASAYGDLFISTGYCKTLSKTPVKTEESQSLKNKSYGPCSNSRSFQNSSNIQPLKLKSKLNETPLELKYRNVYQETWRWLDEYWSLYNLSYSKAKNAFLEKEQMKNCGNNSNKVKVPDIGVFHREFLDANKKQRIQFNLKWYRSIAYVVYLGILVDLQRVYRALYSKFTSKASQYEDINDKEIK</sequence>
<evidence type="ECO:0000256" key="2">
    <source>
        <dbReference type="ARBA" id="ARBA00005453"/>
    </source>
</evidence>
<dbReference type="Proteomes" id="UP000311919">
    <property type="component" value="Unassembled WGS sequence"/>
</dbReference>
<keyword evidence="3" id="KW-0999">Mitochondrion inner membrane</keyword>
<keyword evidence="6" id="KW-0472">Membrane</keyword>
<dbReference type="Pfam" id="PF10231">
    <property type="entry name" value="COA8"/>
    <property type="match status" value="1"/>
</dbReference>
<accession>A0A4Z2D6K0</accession>
<evidence type="ECO:0000256" key="5">
    <source>
        <dbReference type="ARBA" id="ARBA00023128"/>
    </source>
</evidence>
<evidence type="ECO:0000256" key="7">
    <source>
        <dbReference type="SAM" id="MobiDB-lite"/>
    </source>
</evidence>
<dbReference type="EMBL" id="SKCS01000266">
    <property type="protein sequence ID" value="TNN12076.1"/>
    <property type="molecule type" value="Genomic_DNA"/>
</dbReference>
<reference evidence="8 9" key="1">
    <citation type="submission" date="2019-03" db="EMBL/GenBank/DDBJ databases">
        <title>An improved genome assembly of the fluke Schistosoma japonicum.</title>
        <authorList>
            <person name="Hu W."/>
            <person name="Luo F."/>
            <person name="Yin M."/>
            <person name="Mo X."/>
            <person name="Sun C."/>
            <person name="Wu Q."/>
            <person name="Zhu B."/>
            <person name="Xiang M."/>
            <person name="Wang J."/>
            <person name="Wang Y."/>
            <person name="Zhang T."/>
            <person name="Xu B."/>
            <person name="Zheng H."/>
            <person name="Feng Z."/>
        </authorList>
    </citation>
    <scope>NUCLEOTIDE SEQUENCE [LARGE SCALE GENOMIC DNA]</scope>
    <source>
        <strain evidence="8">HuSjv2</strain>
        <tissue evidence="8">Worms</tissue>
    </source>
</reference>
<dbReference type="GO" id="GO:0005743">
    <property type="term" value="C:mitochondrial inner membrane"/>
    <property type="evidence" value="ECO:0007669"/>
    <property type="project" value="UniProtKB-SubCell"/>
</dbReference>
<dbReference type="AlphaFoldDB" id="A0A4Z2D6K0"/>
<evidence type="ECO:0000256" key="3">
    <source>
        <dbReference type="ARBA" id="ARBA00022792"/>
    </source>
</evidence>
<comment type="caution">
    <text evidence="8">The sequence shown here is derived from an EMBL/GenBank/DDBJ whole genome shotgun (WGS) entry which is preliminary data.</text>
</comment>
<evidence type="ECO:0000313" key="9">
    <source>
        <dbReference type="Proteomes" id="UP000311919"/>
    </source>
</evidence>